<sequence length="124" mass="13841">MIEREFDEATGTISVRGTGLYSFMDVEQHYVALRELVARVRSSGRPVRVLSDVTHGVRQAGWVEDYILDQMTQTFEAGDRIAFLTANYPDRAHIQDIGGHLVRSFTSRSAAEQWLAAPEDAAGQ</sequence>
<accession>A0A838L9M9</accession>
<evidence type="ECO:0000313" key="2">
    <source>
        <dbReference type="Proteomes" id="UP000570166"/>
    </source>
</evidence>
<dbReference type="AlphaFoldDB" id="A0A838L9M9"/>
<organism evidence="1 2">
    <name type="scientific">Sphingomonas chungangi</name>
    <dbReference type="NCBI Taxonomy" id="2683589"/>
    <lineage>
        <taxon>Bacteria</taxon>
        <taxon>Pseudomonadati</taxon>
        <taxon>Pseudomonadota</taxon>
        <taxon>Alphaproteobacteria</taxon>
        <taxon>Sphingomonadales</taxon>
        <taxon>Sphingomonadaceae</taxon>
        <taxon>Sphingomonas</taxon>
    </lineage>
</organism>
<name>A0A838L9M9_9SPHN</name>
<evidence type="ECO:0000313" key="1">
    <source>
        <dbReference type="EMBL" id="MBA2935737.1"/>
    </source>
</evidence>
<dbReference type="EMBL" id="JACEIB010000026">
    <property type="protein sequence ID" value="MBA2935737.1"/>
    <property type="molecule type" value="Genomic_DNA"/>
</dbReference>
<gene>
    <name evidence="1" type="ORF">HZF05_16770</name>
</gene>
<protein>
    <recommendedName>
        <fullName evidence="3">STAS/SEC14 domain-containing protein</fullName>
    </recommendedName>
</protein>
<dbReference type="Proteomes" id="UP000570166">
    <property type="component" value="Unassembled WGS sequence"/>
</dbReference>
<keyword evidence="2" id="KW-1185">Reference proteome</keyword>
<evidence type="ECO:0008006" key="3">
    <source>
        <dbReference type="Google" id="ProtNLM"/>
    </source>
</evidence>
<reference evidence="1 2" key="1">
    <citation type="submission" date="2020-07" db="EMBL/GenBank/DDBJ databases">
        <authorList>
            <person name="Sun Q."/>
        </authorList>
    </citation>
    <scope>NUCLEOTIDE SEQUENCE [LARGE SCALE GENOMIC DNA]</scope>
    <source>
        <strain evidence="1 2">CGMCC 1.13654</strain>
    </source>
</reference>
<comment type="caution">
    <text evidence="1">The sequence shown here is derived from an EMBL/GenBank/DDBJ whole genome shotgun (WGS) entry which is preliminary data.</text>
</comment>
<proteinExistence type="predicted"/>
<dbReference type="RefSeq" id="WP_160362939.1">
    <property type="nucleotide sequence ID" value="NZ_JACEIB010000026.1"/>
</dbReference>